<evidence type="ECO:0000313" key="6">
    <source>
        <dbReference type="Proteomes" id="UP001069802"/>
    </source>
</evidence>
<reference evidence="5" key="1">
    <citation type="submission" date="2022-12" db="EMBL/GenBank/DDBJ databases">
        <title>Bacterial isolates from different developmental stages of Nematostella vectensis.</title>
        <authorList>
            <person name="Fraune S."/>
        </authorList>
    </citation>
    <scope>NUCLEOTIDE SEQUENCE</scope>
    <source>
        <strain evidence="5">G21630-S1</strain>
    </source>
</reference>
<dbReference type="Gene3D" id="3.30.300.30">
    <property type="match status" value="1"/>
</dbReference>
<keyword evidence="2" id="KW-0067">ATP-binding</keyword>
<evidence type="ECO:0000313" key="5">
    <source>
        <dbReference type="EMBL" id="MCZ4280863.1"/>
    </source>
</evidence>
<organism evidence="5 6">
    <name type="scientific">Kiloniella laminariae</name>
    <dbReference type="NCBI Taxonomy" id="454162"/>
    <lineage>
        <taxon>Bacteria</taxon>
        <taxon>Pseudomonadati</taxon>
        <taxon>Pseudomonadota</taxon>
        <taxon>Alphaproteobacteria</taxon>
        <taxon>Rhodospirillales</taxon>
        <taxon>Kiloniellaceae</taxon>
        <taxon>Kiloniella</taxon>
    </lineage>
</organism>
<dbReference type="PANTHER" id="PTHR43272">
    <property type="entry name" value="LONG-CHAIN-FATTY-ACID--COA LIGASE"/>
    <property type="match status" value="1"/>
</dbReference>
<comment type="caution">
    <text evidence="5">The sequence shown here is derived from an EMBL/GenBank/DDBJ whole genome shotgun (WGS) entry which is preliminary data.</text>
</comment>
<sequence length="596" mass="65731">MPKAKNLVSLFYEQAKERGDTPFLWFKDNKVYTPVSWTETARRVSALAHNLKMLGLEKGERVVLVSENRPEWFIADLAIMAAGGITVPAYTTNNTLDHQYILGHSGAAGIIVSTSALAQKAIPAAIDASECRWVIGMERFGQGQESALPIHSWDKLVSEVDPQNDNTPDIINELNRTDQACIIYTSGTGGAPKGVMLSHGAILCNCEGAWDVLEDLGLGEEVFLSFLPLSHAYEHSAGQFFPLLLGAQIYYGEGAEHLLRNLAEAKPTIMTAVPRLYETMHIRITRGLEKEKPLKQKLFYKAEALGRKKYHNPGSLSALERLLDPVLEKLVRDKLRQRFGGRLKAMVSGGAALNEDIGLFFHALGLPVLQGYGQTEAAPVVAVNRPGKIDMATVGTPLKGVQVKIGEENEILVSGELLMSGYWKDPRNTAATIKDGWLHTGDIGEFDSEGRLKITDRKKDIIVLSGGDNVSPARIESLLTLHSTINQAMVYGNKRAHLVAIIVPDEDFLDRWGEANKIPGVLASVYDNASLKISIAKAIDQVNRQLSSLEKIRKFVVAREAFTIDNAMMTPTLKIRRHKIIETYAEEIEGLYRKSL</sequence>
<keyword evidence="6" id="KW-1185">Reference proteome</keyword>
<dbReference type="CDD" id="cd05907">
    <property type="entry name" value="VL_LC_FACS_like"/>
    <property type="match status" value="1"/>
</dbReference>
<dbReference type="GO" id="GO:0016874">
    <property type="term" value="F:ligase activity"/>
    <property type="evidence" value="ECO:0007669"/>
    <property type="project" value="UniProtKB-KW"/>
</dbReference>
<dbReference type="RefSeq" id="WP_269423034.1">
    <property type="nucleotide sequence ID" value="NZ_JAPWGY010000002.1"/>
</dbReference>
<dbReference type="Proteomes" id="UP001069802">
    <property type="component" value="Unassembled WGS sequence"/>
</dbReference>
<evidence type="ECO:0000256" key="2">
    <source>
        <dbReference type="ARBA" id="ARBA00022840"/>
    </source>
</evidence>
<dbReference type="Pfam" id="PF00501">
    <property type="entry name" value="AMP-binding"/>
    <property type="match status" value="1"/>
</dbReference>
<dbReference type="InterPro" id="IPR042099">
    <property type="entry name" value="ANL_N_sf"/>
</dbReference>
<gene>
    <name evidence="5" type="ORF">O4H49_08755</name>
</gene>
<proteinExistence type="predicted"/>
<evidence type="ECO:0000256" key="3">
    <source>
        <dbReference type="ARBA" id="ARBA00024484"/>
    </source>
</evidence>
<dbReference type="InterPro" id="IPR045851">
    <property type="entry name" value="AMP-bd_C_sf"/>
</dbReference>
<dbReference type="Pfam" id="PF23562">
    <property type="entry name" value="AMP-binding_C_3"/>
    <property type="match status" value="1"/>
</dbReference>
<keyword evidence="5" id="KW-0436">Ligase</keyword>
<dbReference type="SUPFAM" id="SSF56801">
    <property type="entry name" value="Acetyl-CoA synthetase-like"/>
    <property type="match status" value="1"/>
</dbReference>
<dbReference type="PANTHER" id="PTHR43272:SF33">
    <property type="entry name" value="AMP-BINDING DOMAIN-CONTAINING PROTEIN-RELATED"/>
    <property type="match status" value="1"/>
</dbReference>
<keyword evidence="1" id="KW-0547">Nucleotide-binding</keyword>
<protein>
    <submittedName>
        <fullName evidence="5">Long-chain fatty acid--CoA ligase</fullName>
    </submittedName>
</protein>
<accession>A0ABT4LIC9</accession>
<name>A0ABT4LIC9_9PROT</name>
<dbReference type="InterPro" id="IPR000873">
    <property type="entry name" value="AMP-dep_synth/lig_dom"/>
</dbReference>
<comment type="catalytic activity">
    <reaction evidence="3">
        <text>a long-chain fatty acid + ATP + CoA = a long-chain fatty acyl-CoA + AMP + diphosphate</text>
        <dbReference type="Rhea" id="RHEA:15421"/>
        <dbReference type="ChEBI" id="CHEBI:30616"/>
        <dbReference type="ChEBI" id="CHEBI:33019"/>
        <dbReference type="ChEBI" id="CHEBI:57287"/>
        <dbReference type="ChEBI" id="CHEBI:57560"/>
        <dbReference type="ChEBI" id="CHEBI:83139"/>
        <dbReference type="ChEBI" id="CHEBI:456215"/>
        <dbReference type="EC" id="6.2.1.3"/>
    </reaction>
    <physiologicalReaction direction="left-to-right" evidence="3">
        <dbReference type="Rhea" id="RHEA:15422"/>
    </physiologicalReaction>
</comment>
<evidence type="ECO:0000256" key="1">
    <source>
        <dbReference type="ARBA" id="ARBA00022741"/>
    </source>
</evidence>
<dbReference type="Gene3D" id="3.40.50.12780">
    <property type="entry name" value="N-terminal domain of ligase-like"/>
    <property type="match status" value="1"/>
</dbReference>
<dbReference type="EMBL" id="JAPWGY010000002">
    <property type="protein sequence ID" value="MCZ4280863.1"/>
    <property type="molecule type" value="Genomic_DNA"/>
</dbReference>
<evidence type="ECO:0000259" key="4">
    <source>
        <dbReference type="Pfam" id="PF00501"/>
    </source>
</evidence>
<feature type="domain" description="AMP-dependent synthetase/ligase" evidence="4">
    <location>
        <begin position="11"/>
        <end position="423"/>
    </location>
</feature>